<evidence type="ECO:0000313" key="2">
    <source>
        <dbReference type="Proteomes" id="UP000265520"/>
    </source>
</evidence>
<dbReference type="Proteomes" id="UP000265520">
    <property type="component" value="Unassembled WGS sequence"/>
</dbReference>
<evidence type="ECO:0000313" key="1">
    <source>
        <dbReference type="EMBL" id="MCI80042.1"/>
    </source>
</evidence>
<protein>
    <submittedName>
        <fullName evidence="1">Uncharacterized protein</fullName>
    </submittedName>
</protein>
<feature type="non-terminal residue" evidence="1">
    <location>
        <position position="51"/>
    </location>
</feature>
<keyword evidence="2" id="KW-1185">Reference proteome</keyword>
<dbReference type="EMBL" id="LXQA010986598">
    <property type="protein sequence ID" value="MCI80042.1"/>
    <property type="molecule type" value="Genomic_DNA"/>
</dbReference>
<comment type="caution">
    <text evidence="1">The sequence shown here is derived from an EMBL/GenBank/DDBJ whole genome shotgun (WGS) entry which is preliminary data.</text>
</comment>
<accession>A0A392UY33</accession>
<proteinExistence type="predicted"/>
<dbReference type="AlphaFoldDB" id="A0A392UY33"/>
<organism evidence="1 2">
    <name type="scientific">Trifolium medium</name>
    <dbReference type="NCBI Taxonomy" id="97028"/>
    <lineage>
        <taxon>Eukaryota</taxon>
        <taxon>Viridiplantae</taxon>
        <taxon>Streptophyta</taxon>
        <taxon>Embryophyta</taxon>
        <taxon>Tracheophyta</taxon>
        <taxon>Spermatophyta</taxon>
        <taxon>Magnoliopsida</taxon>
        <taxon>eudicotyledons</taxon>
        <taxon>Gunneridae</taxon>
        <taxon>Pentapetalae</taxon>
        <taxon>rosids</taxon>
        <taxon>fabids</taxon>
        <taxon>Fabales</taxon>
        <taxon>Fabaceae</taxon>
        <taxon>Papilionoideae</taxon>
        <taxon>50 kb inversion clade</taxon>
        <taxon>NPAAA clade</taxon>
        <taxon>Hologalegina</taxon>
        <taxon>IRL clade</taxon>
        <taxon>Trifolieae</taxon>
        <taxon>Trifolium</taxon>
    </lineage>
</organism>
<sequence>MIATPSTKVEIQATTVNEEEDWRTPLLDFILHDKLPGNKEEATKLRGESQP</sequence>
<name>A0A392UY33_9FABA</name>
<reference evidence="1 2" key="1">
    <citation type="journal article" date="2018" name="Front. Plant Sci.">
        <title>Red Clover (Trifolium pratense) and Zigzag Clover (T. medium) - A Picture of Genomic Similarities and Differences.</title>
        <authorList>
            <person name="Dluhosova J."/>
            <person name="Istvanek J."/>
            <person name="Nedelnik J."/>
            <person name="Repkova J."/>
        </authorList>
    </citation>
    <scope>NUCLEOTIDE SEQUENCE [LARGE SCALE GENOMIC DNA]</scope>
    <source>
        <strain evidence="2">cv. 10/8</strain>
        <tissue evidence="1">Leaf</tissue>
    </source>
</reference>